<feature type="binding site" evidence="7">
    <location>
        <position position="1174"/>
    </location>
    <ligand>
        <name>ATP</name>
        <dbReference type="ChEBI" id="CHEBI:30616"/>
    </ligand>
</feature>
<feature type="region of interest" description="Disordered" evidence="8">
    <location>
        <begin position="153"/>
        <end position="325"/>
    </location>
</feature>
<feature type="domain" description="Fibronectin type-III" evidence="11">
    <location>
        <begin position="2185"/>
        <end position="2276"/>
    </location>
</feature>
<dbReference type="PANTHER" id="PTHR47633">
    <property type="entry name" value="IMMUNOGLOBULIN"/>
    <property type="match status" value="1"/>
</dbReference>
<dbReference type="CDD" id="cd00063">
    <property type="entry name" value="FN3"/>
    <property type="match status" value="2"/>
</dbReference>
<evidence type="ECO:0000256" key="2">
    <source>
        <dbReference type="ARBA" id="ARBA00022737"/>
    </source>
</evidence>
<reference evidence="12 13" key="1">
    <citation type="submission" date="2019-04" db="EMBL/GenBank/DDBJ databases">
        <authorList>
            <consortium name="Wellcome Sanger Institute Data Sharing"/>
        </authorList>
    </citation>
    <scope>NUCLEOTIDE SEQUENCE [LARGE SCALE GENOMIC DNA]</scope>
</reference>
<dbReference type="InterPro" id="IPR008271">
    <property type="entry name" value="Ser/Thr_kinase_AS"/>
</dbReference>
<dbReference type="OrthoDB" id="2570713at2759"/>
<dbReference type="InterPro" id="IPR003598">
    <property type="entry name" value="Ig_sub2"/>
</dbReference>
<sequence length="2778" mass="309894">MAKVNPDQVVPNPADSVYPSPTPPVFIRKMRNAAVGMGCDIRLKVAVAGDPQPTLYWYRNDDLLDLDNQEYGGLWIRDCQPSDAGLYTCIASNYLGEARSSAVLAVLDLGEGNVKPQYITPDTSGRRGSLTDSWMASQNTVVEKEVFALGSRAPGLQDLSKPARQANGREPAGTHIRHLGVEPLIRASRANLSRPEKIKQPKSSAMSQSSNPDSRPQTPVSEYSRKDLTPRPSPKLTRASSKIFEKVREFEERRRSIDQPEGSISGRSWAGFHRTPSIDSDDGGSRLGISRESSREDLREALKADAAQRRSMFKQRAASLEDRPRYTQKVQDIETKFTEELQRIKRLVGKPHLKKSFSTEQLPHRSRQPLRKLEPIPPQVIKKLQDRERIQQQEEKKEQEQRKEQSLPKSPQSKNRQQTQQLKKEQLEQTDLPKFVVTLTAILTNLCLAIWADSSDDSYVSAGEDPQEAPMFEYPLQDTVASSGEEVLLNCIIVVPPVEPVLAITRQVSDVMVQAGETALFECHMVGPQDVDVDWLADGKLIQPALLNCKMHFDGRKCRLLLNSVHEDDSGTYTCKLSTAKEELTSNAKLKVIPSVEPLFTRKLDVLEVIEGRSARFDCKVSGTPPPKVTWSHFDHTLVDGENLRILKEGGRHSLVILHVSREDEGFYTAVARNLHGEAESSAELYVQEPRPAISSQIAKLEKMPSIPEEPEVPESDMERFTMPDFVKPLYDLDVIEGREAMLKCKVAGLPYPAITWFHNGHKINSTDDRKMTQFRDIHSLVIRSVCHAHAGVYKSVISNKVGKAACYAHLYVTDVLPDPPDGPPVVESITGRTITLSWKKPKRLDPAIDASSLMYAVQQQALGSIQWIIIASSLKQTTYTITSLSKGVRYFFRVLCIANKAFSKPSPPTEPVQLLDRGPYLSEAPVITDKPDTVYAVENQPVSITITLNHVQATVTWKRYRTQLTNKPGVFELSMPDDDQHTLKIMTMRSSDVGQLVCTACNKFGSDSCILTVEIAAPPTFESIMEDVDVCVGETPRFAVVVEGKPVPDIMWYKNDTLLSESGHFTFVYDDNECSLVVLNAQEDDSGVYTCTAKNLAGSVSCKAELTVRTAKQEKEEMLEDEETILRKMRRLTDYYDVHKEIGRGAFSYVKRVTQKGGKEEYAAKFISARAKKKTSALREMRLLSQLEHSKIVYFHDAFEKKNVVVIITDLCYEEFLERLAKKSAVTESEIRSVMRQLLEGLSYLHQKNILHLDIKPENILMADPSSDQIRICDFGNAIELTPGEPQYCKYGTPEFVAPEIVNQTPVSKATDIWPVGVITYLCLTGVSPFAGENDRISAHNIRSYNVAFEESMFTDLCREAKGFVIKLLVADRLRPDANECLRHPWFKVGSKCKRLSCQKKWRSLISYKSKMVMRSIPELLDDSSCHTSIAVPRHLKEGSPPLTSSSDSDEDIDELPFIPMPLAMDFSGSRMSLNEIQGDEEISRTSEGESPASQAQAKRPLRRGSSMESDRSEGTRKKGELRRGSSADSALLLHIKSEDGEGESAMEEGKKSLKKAVSMELPRRSSSPGAGKLSKEDYALKLELMRQRLLRGVAVDNKMSGLRGPLLETLGVGDEKRPLSLERYVRPHRFGAPPLTRAASSDTPREEMPKIKVLRKSASFSQGDTEPIPLHRRSGAPLEIPMAQIEERRLQEAVSMSALTEQPKLDSRPVTPKEAPSEPPTTDQGWKGQENVDKLQNEEFVTETKEEEAKSQKKSPEINISEPPSSNEHPAVFSRVASSNETAKGPSPPRTPIHSSTLGTDIKDIASEEVFETRFKKRESSLTRGFKLLNWTKEEDKSAVTPQTPSEEIYRPGAVGAPLEIVKPGIPRMILEKSKSVQDLKEASKDSGFMKRLSMRLKRSPSTERKEVKLREEGSASESTTPRRRLSWTLGRSKPHDKKNGDVEMMRMDGAPDGCQEEKVKEAKKPSESPVLAMRRKIESTVAGISMKIRSQSEDRKDEKKVEEKPESKRTPLLSLLRRSSSEGISLKKIGLTQNPLVSQSGSAASTESLDDRRSRWDRWGLTRGRRDKTVSQPDIPSVIARENFPPVFHVKLRDHVLLEGDPITLSCLPAGSPHPHITWMKDKAPLEIDARMNMISCPDGRQLLMIMKTTKKDAGIYECIATNPLGSVTSSCILSVTCLPEAPGTPEITQRYKNTALVLWKPSKTPAPCTYCLERKMEGDANWFVVATGLADCYHNVTDLPAGGAIRFRVVCTNKAGQGPYSNCSEQVVTQHKKPYHFHFAAPAAEMKMFPSTPVVTSSVTVPPIKPGPTVLPSKAFATTTLNISVTPSPVTPTKPPPPTVLPKSRSPVNIVSPPSQTPPISPPPLVSPPPSIGKPISPVPLYVPVTTAQVSTPTPTQSISPPVMLVTSMSPVSEGVNTPSRMTPSGTPSGKPGETTLRQGVPQKPYTFMDEKARGRFGVIRECKENATGNIFMAKIVPYEPENKQEVLREYDILKSLHHEKIMSLHEAYVTPRYLVLISECCSGKELLYSLVDRFRYSEDDVVNYIAQILLGLDYLHCRRILHLDIKPDNIMVTYNNVIKIIDFGSAQNFNPLFLKQYSRRQGTPEFMPPEMVKGDVVGPPADIWSVGVLTYIMLSGRLPFLEANPADTEARILAAKFDLSKLYQNVSQSASLFLKKILCSYPWARPTIKDCFSNSWLQDAYLMRLRRQTLTFTTTRLKEFLVEHQRRRSEVATKHKVLLRSYQSTPTTPTTPVTPSTPVMPTTPFTPTTPVTQ</sequence>
<feature type="domain" description="Ig-like" evidence="10">
    <location>
        <begin position="1020"/>
        <end position="1108"/>
    </location>
</feature>
<dbReference type="PROSITE" id="PS00108">
    <property type="entry name" value="PROTEIN_KINASE_ST"/>
    <property type="match status" value="2"/>
</dbReference>
<dbReference type="InterPro" id="IPR007110">
    <property type="entry name" value="Ig-like_dom"/>
</dbReference>
<feature type="domain" description="Ig-like" evidence="10">
    <location>
        <begin position="724"/>
        <end position="814"/>
    </location>
</feature>
<proteinExistence type="inferred from homology"/>
<dbReference type="GO" id="GO:0004674">
    <property type="term" value="F:protein serine/threonine kinase activity"/>
    <property type="evidence" value="ECO:0007669"/>
    <property type="project" value="UniProtKB-KW"/>
</dbReference>
<dbReference type="PROSITE" id="PS50835">
    <property type="entry name" value="IG_LIKE"/>
    <property type="match status" value="7"/>
</dbReference>
<feature type="compositionally biased region" description="Polar residues" evidence="8">
    <location>
        <begin position="2415"/>
        <end position="2432"/>
    </location>
</feature>
<evidence type="ECO:0000313" key="12">
    <source>
        <dbReference type="Ensembl" id="ENSSFOP00015015518.2"/>
    </source>
</evidence>
<feature type="compositionally biased region" description="Basic and acidic residues" evidence="8">
    <location>
        <begin position="1882"/>
        <end position="1891"/>
    </location>
</feature>
<evidence type="ECO:0000256" key="8">
    <source>
        <dbReference type="SAM" id="MobiDB-lite"/>
    </source>
</evidence>
<evidence type="ECO:0000256" key="5">
    <source>
        <dbReference type="ARBA" id="ARBA00023157"/>
    </source>
</evidence>
<feature type="compositionally biased region" description="Basic and acidic residues" evidence="8">
    <location>
        <begin position="1510"/>
        <end position="1527"/>
    </location>
</feature>
<comment type="similarity">
    <text evidence="1">Belongs to the protein kinase superfamily. CAMK Ser/Thr protein kinase family.</text>
</comment>
<evidence type="ECO:0000259" key="10">
    <source>
        <dbReference type="PROSITE" id="PS50835"/>
    </source>
</evidence>
<dbReference type="InterPro" id="IPR003599">
    <property type="entry name" value="Ig_sub"/>
</dbReference>
<dbReference type="Proteomes" id="UP000694397">
    <property type="component" value="Chromosome 21"/>
</dbReference>
<reference evidence="12" key="3">
    <citation type="submission" date="2025-09" db="UniProtKB">
        <authorList>
            <consortium name="Ensembl"/>
        </authorList>
    </citation>
    <scope>IDENTIFICATION</scope>
</reference>
<feature type="region of interest" description="Disordered" evidence="8">
    <location>
        <begin position="1701"/>
        <end position="1803"/>
    </location>
</feature>
<feature type="compositionally biased region" description="Basic and acidic residues" evidence="8">
    <location>
        <begin position="1903"/>
        <end position="1916"/>
    </location>
</feature>
<protein>
    <submittedName>
        <fullName evidence="12">Striated muscle enriched protein kinase b</fullName>
    </submittedName>
</protein>
<dbReference type="InterPro" id="IPR036179">
    <property type="entry name" value="Ig-like_dom_sf"/>
</dbReference>
<organism evidence="12 13">
    <name type="scientific">Scleropages formosus</name>
    <name type="common">Asian bonytongue</name>
    <name type="synonym">Osteoglossum formosum</name>
    <dbReference type="NCBI Taxonomy" id="113540"/>
    <lineage>
        <taxon>Eukaryota</taxon>
        <taxon>Metazoa</taxon>
        <taxon>Chordata</taxon>
        <taxon>Craniata</taxon>
        <taxon>Vertebrata</taxon>
        <taxon>Euteleostomi</taxon>
        <taxon>Actinopterygii</taxon>
        <taxon>Neopterygii</taxon>
        <taxon>Teleostei</taxon>
        <taxon>Osteoglossocephala</taxon>
        <taxon>Osteoglossomorpha</taxon>
        <taxon>Osteoglossiformes</taxon>
        <taxon>Osteoglossidae</taxon>
        <taxon>Scleropages</taxon>
    </lineage>
</organism>
<dbReference type="Pfam" id="PF07679">
    <property type="entry name" value="I-set"/>
    <property type="match status" value="7"/>
</dbReference>
<feature type="compositionally biased region" description="Basic and acidic residues" evidence="8">
    <location>
        <begin position="383"/>
        <end position="406"/>
    </location>
</feature>
<evidence type="ECO:0000256" key="3">
    <source>
        <dbReference type="ARBA" id="ARBA00022741"/>
    </source>
</evidence>
<feature type="region of interest" description="Disordered" evidence="8">
    <location>
        <begin position="1634"/>
        <end position="1679"/>
    </location>
</feature>
<feature type="domain" description="Fibronectin type-III" evidence="11">
    <location>
        <begin position="821"/>
        <end position="918"/>
    </location>
</feature>
<feature type="domain" description="Ig-like" evidence="10">
    <location>
        <begin position="23"/>
        <end position="105"/>
    </location>
</feature>
<dbReference type="SMART" id="SM00409">
    <property type="entry name" value="IG"/>
    <property type="match status" value="7"/>
</dbReference>
<feature type="compositionally biased region" description="Basic and acidic residues" evidence="8">
    <location>
        <begin position="1940"/>
        <end position="1949"/>
    </location>
</feature>
<feature type="compositionally biased region" description="Polar residues" evidence="8">
    <location>
        <begin position="201"/>
        <end position="221"/>
    </location>
</feature>
<feature type="region of interest" description="Disordered" evidence="8">
    <location>
        <begin position="1882"/>
        <end position="2013"/>
    </location>
</feature>
<feature type="domain" description="Ig-like" evidence="10">
    <location>
        <begin position="2088"/>
        <end position="2178"/>
    </location>
</feature>
<dbReference type="GO" id="GO:0005634">
    <property type="term" value="C:nucleus"/>
    <property type="evidence" value="ECO:0007669"/>
    <property type="project" value="UniProtKB-SubCell"/>
</dbReference>
<feature type="domain" description="Protein kinase" evidence="9">
    <location>
        <begin position="1137"/>
        <end position="1388"/>
    </location>
</feature>
<dbReference type="SMART" id="SM00408">
    <property type="entry name" value="IGc2"/>
    <property type="match status" value="7"/>
</dbReference>
<keyword evidence="4 7" id="KW-0067">ATP-binding</keyword>
<dbReference type="Gene3D" id="3.30.200.20">
    <property type="entry name" value="Phosphorylase Kinase, domain 1"/>
    <property type="match status" value="2"/>
</dbReference>
<feature type="compositionally biased region" description="Basic and acidic residues" evidence="8">
    <location>
        <begin position="1993"/>
        <end position="2012"/>
    </location>
</feature>
<dbReference type="InterPro" id="IPR036116">
    <property type="entry name" value="FN3_sf"/>
</dbReference>
<keyword evidence="2" id="KW-0677">Repeat</keyword>
<evidence type="ECO:0000259" key="11">
    <source>
        <dbReference type="PROSITE" id="PS50853"/>
    </source>
</evidence>
<dbReference type="Gene3D" id="1.10.510.10">
    <property type="entry name" value="Transferase(Phosphotransferase) domain 1"/>
    <property type="match status" value="2"/>
</dbReference>
<feature type="compositionally biased region" description="Basic and acidic residues" evidence="8">
    <location>
        <begin position="1958"/>
        <end position="1969"/>
    </location>
</feature>
<evidence type="ECO:0000256" key="7">
    <source>
        <dbReference type="PROSITE-ProRule" id="PRU10141"/>
    </source>
</evidence>
<feature type="region of interest" description="Disordered" evidence="8">
    <location>
        <begin position="355"/>
        <end position="425"/>
    </location>
</feature>
<gene>
    <name evidence="12" type="primary">LOC108924284</name>
</gene>
<dbReference type="PROSITE" id="PS00107">
    <property type="entry name" value="PROTEIN_KINASE_ATP"/>
    <property type="match status" value="1"/>
</dbReference>
<dbReference type="SUPFAM" id="SSF48726">
    <property type="entry name" value="Immunoglobulin"/>
    <property type="match status" value="7"/>
</dbReference>
<dbReference type="Gene3D" id="2.60.40.10">
    <property type="entry name" value="Immunoglobulins"/>
    <property type="match status" value="9"/>
</dbReference>
<feature type="region of interest" description="Disordered" evidence="8">
    <location>
        <begin position="2415"/>
        <end position="2444"/>
    </location>
</feature>
<dbReference type="SUPFAM" id="SSF56112">
    <property type="entry name" value="Protein kinase-like (PK-like)"/>
    <property type="match status" value="2"/>
</dbReference>
<dbReference type="PROSITE" id="PS50011">
    <property type="entry name" value="PROTEIN_KINASE_DOM"/>
    <property type="match status" value="2"/>
</dbReference>
<feature type="region of interest" description="Disordered" evidence="8">
    <location>
        <begin position="1433"/>
        <end position="1456"/>
    </location>
</feature>
<keyword evidence="5" id="KW-1015">Disulfide bond</keyword>
<name>A0A8C9RBX3_SCLFO</name>
<feature type="compositionally biased region" description="Low complexity" evidence="8">
    <location>
        <begin position="1759"/>
        <end position="1770"/>
    </location>
</feature>
<feature type="region of interest" description="Disordered" evidence="8">
    <location>
        <begin position="2331"/>
        <end position="2367"/>
    </location>
</feature>
<feature type="compositionally biased region" description="Polar residues" evidence="8">
    <location>
        <begin position="407"/>
        <end position="416"/>
    </location>
</feature>
<accession>A0A8C9RBX3</accession>
<keyword evidence="3 7" id="KW-0547">Nucleotide-binding</keyword>
<feature type="domain" description="Ig-like" evidence="10">
    <location>
        <begin position="500"/>
        <end position="585"/>
    </location>
</feature>
<dbReference type="InterPro" id="IPR013098">
    <property type="entry name" value="Ig_I-set"/>
</dbReference>
<dbReference type="InterPro" id="IPR017441">
    <property type="entry name" value="Protein_kinase_ATP_BS"/>
</dbReference>
<dbReference type="Pfam" id="PF00041">
    <property type="entry name" value="fn3"/>
    <property type="match status" value="1"/>
</dbReference>
<dbReference type="SMART" id="SM00060">
    <property type="entry name" value="FN3"/>
    <property type="match status" value="2"/>
</dbReference>
<dbReference type="InterPro" id="IPR000719">
    <property type="entry name" value="Prot_kinase_dom"/>
</dbReference>
<feature type="region of interest" description="Disordered" evidence="8">
    <location>
        <begin position="1480"/>
        <end position="1574"/>
    </location>
</feature>
<evidence type="ECO:0000256" key="6">
    <source>
        <dbReference type="ARBA" id="ARBA00023319"/>
    </source>
</evidence>
<evidence type="ECO:0000256" key="4">
    <source>
        <dbReference type="ARBA" id="ARBA00022840"/>
    </source>
</evidence>
<dbReference type="SMART" id="SM00220">
    <property type="entry name" value="S_TKc"/>
    <property type="match status" value="2"/>
</dbReference>
<feature type="domain" description="Ig-like" evidence="10">
    <location>
        <begin position="926"/>
        <end position="1017"/>
    </location>
</feature>
<evidence type="ECO:0000259" key="9">
    <source>
        <dbReference type="PROSITE" id="PS50011"/>
    </source>
</evidence>
<dbReference type="SUPFAM" id="SSF49265">
    <property type="entry name" value="Fibronectin type III"/>
    <property type="match status" value="1"/>
</dbReference>
<dbReference type="Ensembl" id="ENSSFOT00015015700.2">
    <property type="protein sequence ID" value="ENSSFOP00015015518.2"/>
    <property type="gene ID" value="ENSSFOG00015009944.2"/>
</dbReference>
<dbReference type="PANTHER" id="PTHR47633:SF3">
    <property type="entry name" value="STRIATED MUSCLE PREFERENTIALLY EXPRESSED PROTEIN KINASE"/>
    <property type="match status" value="1"/>
</dbReference>
<feature type="compositionally biased region" description="Low complexity" evidence="8">
    <location>
        <begin position="2750"/>
        <end position="2778"/>
    </location>
</feature>
<feature type="compositionally biased region" description="Basic and acidic residues" evidence="8">
    <location>
        <begin position="292"/>
        <end position="308"/>
    </location>
</feature>
<dbReference type="InterPro" id="IPR013783">
    <property type="entry name" value="Ig-like_fold"/>
</dbReference>
<feature type="domain" description="Protein kinase" evidence="9">
    <location>
        <begin position="2450"/>
        <end position="2702"/>
    </location>
</feature>
<feature type="compositionally biased region" description="Pro residues" evidence="8">
    <location>
        <begin position="2333"/>
        <end position="2344"/>
    </location>
</feature>
<evidence type="ECO:0000313" key="13">
    <source>
        <dbReference type="Proteomes" id="UP000694397"/>
    </source>
</evidence>
<dbReference type="GeneTree" id="ENSGT00940000163418"/>
<dbReference type="PROSITE" id="PS50853">
    <property type="entry name" value="FN3"/>
    <property type="match status" value="2"/>
</dbReference>
<evidence type="ECO:0000256" key="1">
    <source>
        <dbReference type="ARBA" id="ARBA00006692"/>
    </source>
</evidence>
<feature type="compositionally biased region" description="Basic and acidic residues" evidence="8">
    <location>
        <begin position="1732"/>
        <end position="1758"/>
    </location>
</feature>
<keyword evidence="6" id="KW-0393">Immunoglobulin domain</keyword>
<dbReference type="GO" id="GO:0061061">
    <property type="term" value="P:muscle structure development"/>
    <property type="evidence" value="ECO:0007669"/>
    <property type="project" value="UniProtKB-ARBA"/>
</dbReference>
<dbReference type="GO" id="GO:0005524">
    <property type="term" value="F:ATP binding"/>
    <property type="evidence" value="ECO:0007669"/>
    <property type="project" value="UniProtKB-UniRule"/>
</dbReference>
<dbReference type="InterPro" id="IPR003961">
    <property type="entry name" value="FN3_dom"/>
</dbReference>
<feature type="region of interest" description="Disordered" evidence="8">
    <location>
        <begin position="2747"/>
        <end position="2778"/>
    </location>
</feature>
<keyword evidence="13" id="KW-1185">Reference proteome</keyword>
<feature type="domain" description="Ig-like" evidence="10">
    <location>
        <begin position="594"/>
        <end position="686"/>
    </location>
</feature>
<dbReference type="InterPro" id="IPR011009">
    <property type="entry name" value="Kinase-like_dom_sf"/>
</dbReference>
<dbReference type="Pfam" id="PF00069">
    <property type="entry name" value="Pkinase"/>
    <property type="match status" value="2"/>
</dbReference>
<reference evidence="12" key="2">
    <citation type="submission" date="2025-08" db="UniProtKB">
        <authorList>
            <consortium name="Ensembl"/>
        </authorList>
    </citation>
    <scope>IDENTIFICATION</scope>
</reference>
<feature type="compositionally biased region" description="Basic and acidic residues" evidence="8">
    <location>
        <begin position="243"/>
        <end position="258"/>
    </location>
</feature>
<dbReference type="CDD" id="cd00096">
    <property type="entry name" value="Ig"/>
    <property type="match status" value="1"/>
</dbReference>